<evidence type="ECO:0000256" key="1">
    <source>
        <dbReference type="ARBA" id="ARBA00022801"/>
    </source>
</evidence>
<dbReference type="GO" id="GO:0047631">
    <property type="term" value="F:ADP-ribose diphosphatase activity"/>
    <property type="evidence" value="ECO:0007669"/>
    <property type="project" value="TreeGrafter"/>
</dbReference>
<evidence type="ECO:0000313" key="5">
    <source>
        <dbReference type="Proteomes" id="UP000243052"/>
    </source>
</evidence>
<accession>A0A109UWE5</accession>
<dbReference type="OrthoDB" id="10249920at2759"/>
<dbReference type="Gene3D" id="3.90.79.10">
    <property type="entry name" value="Nucleoside Triphosphate Pyrophosphohydrolase"/>
    <property type="match status" value="1"/>
</dbReference>
<dbReference type="STRING" id="45286.A0A109UWE5"/>
<dbReference type="InterPro" id="IPR020084">
    <property type="entry name" value="NUDIX_hydrolase_CS"/>
</dbReference>
<dbReference type="RefSeq" id="XP_017985766.1">
    <property type="nucleotide sequence ID" value="XM_018130138.1"/>
</dbReference>
<keyword evidence="1 2" id="KW-0378">Hydrolase</keyword>
<sequence length="213" mass="23353">MSSSSDIIEEALTQSQVVSKETVTDASTCKWIGLTKIKYKDPNNVIREWEMAVRKSTASIGIDGVAIIAIVIHPDRAPRLLLVKQFRPPLEGLCIELPAGLIDEGETAEEAAMRELKEETGYRGTVKSVGKTIYADPGFTNTNLVTVTVEIDETLPENQHPKQHLEESEFIECLFAPLNGLAAELSSLEKGGCKIDARLSSIAEGFELARSYF</sequence>
<dbReference type="GO" id="GO:0019693">
    <property type="term" value="P:ribose phosphate metabolic process"/>
    <property type="evidence" value="ECO:0007669"/>
    <property type="project" value="TreeGrafter"/>
</dbReference>
<feature type="domain" description="Nudix hydrolase" evidence="3">
    <location>
        <begin position="62"/>
        <end position="199"/>
    </location>
</feature>
<evidence type="ECO:0000256" key="2">
    <source>
        <dbReference type="RuleBase" id="RU003476"/>
    </source>
</evidence>
<dbReference type="InterPro" id="IPR000086">
    <property type="entry name" value="NUDIX_hydrolase_dom"/>
</dbReference>
<dbReference type="FunFam" id="3.90.79.10:FF:000016">
    <property type="entry name" value="ADP-sugar pyrophosphatase isoform X1"/>
    <property type="match status" value="1"/>
</dbReference>
<dbReference type="InterPro" id="IPR015797">
    <property type="entry name" value="NUDIX_hydrolase-like_dom_sf"/>
</dbReference>
<dbReference type="GO" id="GO:0006753">
    <property type="term" value="P:nucleoside phosphate metabolic process"/>
    <property type="evidence" value="ECO:0007669"/>
    <property type="project" value="TreeGrafter"/>
</dbReference>
<comment type="similarity">
    <text evidence="2">Belongs to the Nudix hydrolase family.</text>
</comment>
<keyword evidence="5" id="KW-1185">Reference proteome</keyword>
<dbReference type="EMBL" id="CP014242">
    <property type="protein sequence ID" value="AMD18770.1"/>
    <property type="molecule type" value="Genomic_DNA"/>
</dbReference>
<name>A0A109UWE5_9SACH</name>
<dbReference type="PANTHER" id="PTHR11839">
    <property type="entry name" value="UDP/ADP-SUGAR PYROPHOSPHATASE"/>
    <property type="match status" value="1"/>
</dbReference>
<gene>
    <name evidence="4" type="ORF">AW171_hschr2287</name>
</gene>
<dbReference type="GeneID" id="28721934"/>
<dbReference type="Proteomes" id="UP000243052">
    <property type="component" value="Chromosome ii"/>
</dbReference>
<dbReference type="GO" id="GO:0005634">
    <property type="term" value="C:nucleus"/>
    <property type="evidence" value="ECO:0007669"/>
    <property type="project" value="TreeGrafter"/>
</dbReference>
<evidence type="ECO:0000259" key="3">
    <source>
        <dbReference type="PROSITE" id="PS51462"/>
    </source>
</evidence>
<dbReference type="PANTHER" id="PTHR11839:SF1">
    <property type="entry name" value="ADP-SUGAR PYROPHOSPHATASE"/>
    <property type="match status" value="1"/>
</dbReference>
<proteinExistence type="inferred from homology"/>
<dbReference type="PRINTS" id="PR00502">
    <property type="entry name" value="NUDIXFAMILY"/>
</dbReference>
<organism evidence="4 5">
    <name type="scientific">Eremothecium sinecaudum</name>
    <dbReference type="NCBI Taxonomy" id="45286"/>
    <lineage>
        <taxon>Eukaryota</taxon>
        <taxon>Fungi</taxon>
        <taxon>Dikarya</taxon>
        <taxon>Ascomycota</taxon>
        <taxon>Saccharomycotina</taxon>
        <taxon>Saccharomycetes</taxon>
        <taxon>Saccharomycetales</taxon>
        <taxon>Saccharomycetaceae</taxon>
        <taxon>Eremothecium</taxon>
    </lineage>
</organism>
<dbReference type="InterPro" id="IPR020476">
    <property type="entry name" value="Nudix_hydrolase"/>
</dbReference>
<dbReference type="PROSITE" id="PS00893">
    <property type="entry name" value="NUDIX_BOX"/>
    <property type="match status" value="1"/>
</dbReference>
<dbReference type="SUPFAM" id="SSF55811">
    <property type="entry name" value="Nudix"/>
    <property type="match status" value="1"/>
</dbReference>
<dbReference type="PROSITE" id="PS51462">
    <property type="entry name" value="NUDIX"/>
    <property type="match status" value="1"/>
</dbReference>
<protein>
    <submittedName>
        <fullName evidence="4">HBL132Cp</fullName>
    </submittedName>
</protein>
<dbReference type="Pfam" id="PF00293">
    <property type="entry name" value="NUDIX"/>
    <property type="match status" value="1"/>
</dbReference>
<dbReference type="CDD" id="cd18888">
    <property type="entry name" value="NUDIX_ADPRase_Nudt5"/>
    <property type="match status" value="1"/>
</dbReference>
<reference evidence="4 5" key="1">
    <citation type="submission" date="2016-01" db="EMBL/GenBank/DDBJ databases">
        <title>Genome sequence of the yeast Holleya sinecauda.</title>
        <authorList>
            <person name="Dietrich F.S."/>
        </authorList>
    </citation>
    <scope>NUCLEOTIDE SEQUENCE [LARGE SCALE GENOMIC DNA]</scope>
    <source>
        <strain evidence="4 5">ATCC 58844</strain>
    </source>
</reference>
<dbReference type="AlphaFoldDB" id="A0A109UWE5"/>
<evidence type="ECO:0000313" key="4">
    <source>
        <dbReference type="EMBL" id="AMD18770.1"/>
    </source>
</evidence>
<dbReference type="GO" id="GO:0005829">
    <property type="term" value="C:cytosol"/>
    <property type="evidence" value="ECO:0007669"/>
    <property type="project" value="TreeGrafter"/>
</dbReference>